<evidence type="ECO:0000256" key="1">
    <source>
        <dbReference type="SAM" id="SignalP"/>
    </source>
</evidence>
<gene>
    <name evidence="2" type="ORF">F8C67_07510</name>
</gene>
<dbReference type="RefSeq" id="WP_151667219.1">
    <property type="nucleotide sequence ID" value="NZ_WBVO01000005.1"/>
</dbReference>
<protein>
    <submittedName>
        <fullName evidence="2">Uncharacterized protein</fullName>
    </submittedName>
</protein>
<reference evidence="2 3" key="1">
    <citation type="submission" date="2019-09" db="EMBL/GenBank/DDBJ databases">
        <title>Genomes of family Cryomorphaceae.</title>
        <authorList>
            <person name="Bowman J.P."/>
        </authorList>
    </citation>
    <scope>NUCLEOTIDE SEQUENCE [LARGE SCALE GENOMIC DNA]</scope>
    <source>
        <strain evidence="2 3">LMG 25704</strain>
    </source>
</reference>
<evidence type="ECO:0000313" key="2">
    <source>
        <dbReference type="EMBL" id="KAB2810075.1"/>
    </source>
</evidence>
<dbReference type="AlphaFoldDB" id="A0A6N6RKF9"/>
<sequence>MNKIVMCVLFSLATVMASGQSYSTMESRFNRSELTEADSTAFINQGRQKARSLFDLGKLFISNSGRSSNQSYIQRGTNNIFYVEEGDSVDTGDILQRTSQAESTDGEPIRFKLEDADGYLAKISTVNSDPPFIFYLVLAQIVKKFGEEEERVWDVMLKEVTE</sequence>
<accession>A0A6N6RKF9</accession>
<dbReference type="Proteomes" id="UP000468650">
    <property type="component" value="Unassembled WGS sequence"/>
</dbReference>
<dbReference type="EMBL" id="WBVO01000005">
    <property type="protein sequence ID" value="KAB2810075.1"/>
    <property type="molecule type" value="Genomic_DNA"/>
</dbReference>
<comment type="caution">
    <text evidence="2">The sequence shown here is derived from an EMBL/GenBank/DDBJ whole genome shotgun (WGS) entry which is preliminary data.</text>
</comment>
<keyword evidence="1" id="KW-0732">Signal</keyword>
<dbReference type="OrthoDB" id="9876215at2"/>
<keyword evidence="3" id="KW-1185">Reference proteome</keyword>
<feature type="chain" id="PRO_5027018161" evidence="1">
    <location>
        <begin position="18"/>
        <end position="162"/>
    </location>
</feature>
<organism evidence="2 3">
    <name type="scientific">Phaeocystidibacter luteus</name>
    <dbReference type="NCBI Taxonomy" id="911197"/>
    <lineage>
        <taxon>Bacteria</taxon>
        <taxon>Pseudomonadati</taxon>
        <taxon>Bacteroidota</taxon>
        <taxon>Flavobacteriia</taxon>
        <taxon>Flavobacteriales</taxon>
        <taxon>Phaeocystidibacteraceae</taxon>
        <taxon>Phaeocystidibacter</taxon>
    </lineage>
</organism>
<evidence type="ECO:0000313" key="3">
    <source>
        <dbReference type="Proteomes" id="UP000468650"/>
    </source>
</evidence>
<name>A0A6N6RKF9_9FLAO</name>
<feature type="signal peptide" evidence="1">
    <location>
        <begin position="1"/>
        <end position="17"/>
    </location>
</feature>
<proteinExistence type="predicted"/>